<dbReference type="GO" id="GO:0031177">
    <property type="term" value="F:phosphopantetheine binding"/>
    <property type="evidence" value="ECO:0007669"/>
    <property type="project" value="TreeGrafter"/>
</dbReference>
<dbReference type="Gene3D" id="1.10.1200.10">
    <property type="entry name" value="ACP-like"/>
    <property type="match status" value="1"/>
</dbReference>
<dbReference type="KEGG" id="aaut:ACETAC_01030"/>
<sequence length="658" mass="76247">MVNIYGYPLSNQTIYVLNYRGELCPIGVKGELYIGGRGLAVGYLNNEMQTNNSFIMHPFLGRLYKTGDYGILNKKGYIEFLGRKDNQVKINGYRVELGEIENTIKKNKKIKEAVVSVNLLSNGSNQIVAYIEPKVVEKEKFNKETWKSILNELNEMSLILPNEITPEEYLKTINLLEKVSTESIGNILYRILGGNNKNSLLNIKEFIKEYSLREHYLKLIRRWLKELTKEGWVTELDNDTYKFNRDLPEDINKKEFNRVLELNQSKFFKDSLAFIKLCNENAIQILKGEETALNLLFPKGMWNIAENMYRYNPIAKYYNTLVVSAVSAYIKNSKGRIKILEVGAGTGGTSDSVLKAINVIKNKKITYTYTDLSTFFTDEAKRIFDRYNFINYGLYNIDEEPQSQGYNLEEYDIIIAANVLHDAKNIYKTMNNLKSLLKPNGVVIILEAIENTRLQMVSVAFIDGFSCYNDFRSEKNEPLLSLEQWNQVLLDCKFEEIKYYPLKDNKAIFYGQAVIIGRKGEKKDYLSLKDIDIIKYNIKNELPQYMIPKIFIQLEKMQLNSNGKIDRKNLPKLKEDILYYDEIIKPRNETEEIIYDAWKKVLKIDNFGVKDNFFTLGGDSLKAIKVISLLSDKYNVSIKEIFKCTTIEEIAQLIKNKN</sequence>
<dbReference type="PANTHER" id="PTHR45527:SF1">
    <property type="entry name" value="FATTY ACID SYNTHASE"/>
    <property type="match status" value="1"/>
</dbReference>
<dbReference type="GO" id="GO:0017000">
    <property type="term" value="P:antibiotic biosynthetic process"/>
    <property type="evidence" value="ECO:0007669"/>
    <property type="project" value="UniProtKB-KW"/>
</dbReference>
<keyword evidence="1" id="KW-0596">Phosphopantetheine</keyword>
<dbReference type="PROSITE" id="PS50075">
    <property type="entry name" value="CARRIER"/>
    <property type="match status" value="1"/>
</dbReference>
<evidence type="ECO:0000256" key="3">
    <source>
        <dbReference type="ARBA" id="ARBA00023194"/>
    </source>
</evidence>
<dbReference type="CDD" id="cd02440">
    <property type="entry name" value="AdoMet_MTases"/>
    <property type="match status" value="1"/>
</dbReference>
<dbReference type="RefSeq" id="WP_348771576.1">
    <property type="nucleotide sequence ID" value="NZ_CP060096.1"/>
</dbReference>
<dbReference type="InterPro" id="IPR042099">
    <property type="entry name" value="ANL_N_sf"/>
</dbReference>
<dbReference type="Gene3D" id="3.30.300.30">
    <property type="match status" value="2"/>
</dbReference>
<dbReference type="InterPro" id="IPR045851">
    <property type="entry name" value="AMP-bd_C_sf"/>
</dbReference>
<dbReference type="PROSITE" id="PS00012">
    <property type="entry name" value="PHOSPHOPANTETHEINE"/>
    <property type="match status" value="1"/>
</dbReference>
<dbReference type="InterPro" id="IPR006162">
    <property type="entry name" value="Ppantetheine_attach_site"/>
</dbReference>
<dbReference type="Pfam" id="PF08242">
    <property type="entry name" value="Methyltransf_12"/>
    <property type="match status" value="1"/>
</dbReference>
<dbReference type="Pfam" id="PF00550">
    <property type="entry name" value="PP-binding"/>
    <property type="match status" value="1"/>
</dbReference>
<evidence type="ECO:0000259" key="4">
    <source>
        <dbReference type="PROSITE" id="PS50075"/>
    </source>
</evidence>
<proteinExistence type="predicted"/>
<dbReference type="PANTHER" id="PTHR45527">
    <property type="entry name" value="NONRIBOSOMAL PEPTIDE SYNTHETASE"/>
    <property type="match status" value="1"/>
</dbReference>
<dbReference type="Proteomes" id="UP000671913">
    <property type="component" value="Chromosome"/>
</dbReference>
<dbReference type="InterPro" id="IPR009081">
    <property type="entry name" value="PP-bd_ACP"/>
</dbReference>
<evidence type="ECO:0000256" key="1">
    <source>
        <dbReference type="ARBA" id="ARBA00022450"/>
    </source>
</evidence>
<name>A0A975AW48_9THEO</name>
<dbReference type="Gene3D" id="3.40.50.12780">
    <property type="entry name" value="N-terminal domain of ligase-like"/>
    <property type="match status" value="1"/>
</dbReference>
<dbReference type="Gene3D" id="3.40.50.150">
    <property type="entry name" value="Vaccinia Virus protein VP39"/>
    <property type="match status" value="1"/>
</dbReference>
<dbReference type="SUPFAM" id="SSF56801">
    <property type="entry name" value="Acetyl-CoA synthetase-like"/>
    <property type="match status" value="1"/>
</dbReference>
<dbReference type="SUPFAM" id="SSF47336">
    <property type="entry name" value="ACP-like"/>
    <property type="match status" value="1"/>
</dbReference>
<keyword evidence="6" id="KW-1185">Reference proteome</keyword>
<protein>
    <submittedName>
        <fullName evidence="5">AMP-binding protein</fullName>
    </submittedName>
</protein>
<accession>A0A975AW48</accession>
<keyword evidence="3" id="KW-0045">Antibiotic biosynthesis</keyword>
<dbReference type="GO" id="GO:0043041">
    <property type="term" value="P:amino acid activation for nonribosomal peptide biosynthetic process"/>
    <property type="evidence" value="ECO:0007669"/>
    <property type="project" value="TreeGrafter"/>
</dbReference>
<organism evidence="5 6">
    <name type="scientific">Aceticella autotrophica</name>
    <dbReference type="NCBI Taxonomy" id="2755338"/>
    <lineage>
        <taxon>Bacteria</taxon>
        <taxon>Bacillati</taxon>
        <taxon>Bacillota</taxon>
        <taxon>Clostridia</taxon>
        <taxon>Thermoanaerobacterales</taxon>
        <taxon>Thermoanaerobacteraceae</taxon>
        <taxon>Aceticella</taxon>
    </lineage>
</organism>
<keyword evidence="2" id="KW-0597">Phosphoprotein</keyword>
<dbReference type="InterPro" id="IPR013217">
    <property type="entry name" value="Methyltransf_12"/>
</dbReference>
<dbReference type="GO" id="GO:0005737">
    <property type="term" value="C:cytoplasm"/>
    <property type="evidence" value="ECO:0007669"/>
    <property type="project" value="TreeGrafter"/>
</dbReference>
<gene>
    <name evidence="5" type="ORF">ACETAC_01030</name>
</gene>
<dbReference type="InterPro" id="IPR036736">
    <property type="entry name" value="ACP-like_sf"/>
</dbReference>
<evidence type="ECO:0000256" key="2">
    <source>
        <dbReference type="ARBA" id="ARBA00022553"/>
    </source>
</evidence>
<dbReference type="InterPro" id="IPR029063">
    <property type="entry name" value="SAM-dependent_MTases_sf"/>
</dbReference>
<dbReference type="AlphaFoldDB" id="A0A975AW48"/>
<dbReference type="GO" id="GO:0044550">
    <property type="term" value="P:secondary metabolite biosynthetic process"/>
    <property type="evidence" value="ECO:0007669"/>
    <property type="project" value="TreeGrafter"/>
</dbReference>
<reference evidence="5" key="1">
    <citation type="submission" date="2020-08" db="EMBL/GenBank/DDBJ databases">
        <title>Genomic insights into the carbon and energy metabolism of the first obligate autotrophic acetogenic bacterium Aceticella autotrophica gen. nov., sp. nov.</title>
        <authorList>
            <person name="Toshchakov S.V."/>
            <person name="Elcheninov A.G."/>
            <person name="Kublanov I.V."/>
            <person name="Frolov E.N."/>
            <person name="Lebedinsky A.V."/>
        </authorList>
    </citation>
    <scope>NUCLEOTIDE SEQUENCE</scope>
    <source>
        <strain evidence="5">3443-3Ac</strain>
    </source>
</reference>
<dbReference type="EMBL" id="CP060096">
    <property type="protein sequence ID" value="QSZ27539.1"/>
    <property type="molecule type" value="Genomic_DNA"/>
</dbReference>
<dbReference type="SUPFAM" id="SSF53335">
    <property type="entry name" value="S-adenosyl-L-methionine-dependent methyltransferases"/>
    <property type="match status" value="1"/>
</dbReference>
<evidence type="ECO:0000313" key="6">
    <source>
        <dbReference type="Proteomes" id="UP000671913"/>
    </source>
</evidence>
<feature type="domain" description="Carrier" evidence="4">
    <location>
        <begin position="585"/>
        <end position="658"/>
    </location>
</feature>
<evidence type="ECO:0000313" key="5">
    <source>
        <dbReference type="EMBL" id="QSZ27539.1"/>
    </source>
</evidence>